<keyword evidence="3" id="KW-1185">Reference proteome</keyword>
<name>A0A4P6QAB5_9ACTN</name>
<evidence type="ECO:0000313" key="3">
    <source>
        <dbReference type="Proteomes" id="UP000292235"/>
    </source>
</evidence>
<proteinExistence type="predicted"/>
<dbReference type="EMBL" id="CP036455">
    <property type="protein sequence ID" value="QBI56157.1"/>
    <property type="molecule type" value="Genomic_DNA"/>
</dbReference>
<gene>
    <name evidence="2" type="ORF">EKD16_22020</name>
</gene>
<feature type="domain" description="DUF6879" evidence="1">
    <location>
        <begin position="8"/>
        <end position="172"/>
    </location>
</feature>
<reference evidence="2 3" key="1">
    <citation type="submission" date="2019-02" db="EMBL/GenBank/DDBJ databases">
        <authorList>
            <person name="Khodamoradi S."/>
            <person name="Hahnke R.L."/>
            <person name="Kaempfer P."/>
            <person name="Schumann P."/>
            <person name="Rohde M."/>
            <person name="Steinert M."/>
            <person name="Luzhetskyy A."/>
            <person name="Wink J."/>
            <person name="Ruckert C."/>
        </authorList>
    </citation>
    <scope>NUCLEOTIDE SEQUENCE [LARGE SCALE GENOMIC DNA]</scope>
    <source>
        <strain evidence="2 3">M2</strain>
    </source>
</reference>
<organism evidence="2 3">
    <name type="scientific">Streptomonospora litoralis</name>
    <dbReference type="NCBI Taxonomy" id="2498135"/>
    <lineage>
        <taxon>Bacteria</taxon>
        <taxon>Bacillati</taxon>
        <taxon>Actinomycetota</taxon>
        <taxon>Actinomycetes</taxon>
        <taxon>Streptosporangiales</taxon>
        <taxon>Nocardiopsidaceae</taxon>
        <taxon>Streptomonospora</taxon>
    </lineage>
</organism>
<dbReference type="AlphaFoldDB" id="A0A4P6QAB5"/>
<dbReference type="Pfam" id="PF21806">
    <property type="entry name" value="DUF6879"/>
    <property type="match status" value="1"/>
</dbReference>
<dbReference type="InterPro" id="IPR049244">
    <property type="entry name" value="DUF6879"/>
</dbReference>
<dbReference type="Proteomes" id="UP000292235">
    <property type="component" value="Chromosome"/>
</dbReference>
<protein>
    <recommendedName>
        <fullName evidence="1">DUF6879 domain-containing protein</fullName>
    </recommendedName>
</protein>
<dbReference type="KEGG" id="strr:EKD16_22020"/>
<evidence type="ECO:0000259" key="1">
    <source>
        <dbReference type="Pfam" id="PF21806"/>
    </source>
</evidence>
<sequence length="181" mass="21020">MPVLESSDFGTLFRNATSSVFRLETLPVYNPVSEADKLRAYLAGEPCPKDREPTPYMKRVAEQTSRGIDYSRVHVFTGPPTDYLRYEMEWGYAYNSRCGDRVFLLDTAERPRPEGLIDEDFWIFDDTDVVLMHYRDDGEFLHPELLSAPDLAHYRAQRDLALANAVGFTEYWEAHPEYHRS</sequence>
<dbReference type="RefSeq" id="WP_131100844.1">
    <property type="nucleotide sequence ID" value="NZ_CP036455.1"/>
</dbReference>
<accession>A0A4P6QAB5</accession>
<evidence type="ECO:0000313" key="2">
    <source>
        <dbReference type="EMBL" id="QBI56157.1"/>
    </source>
</evidence>
<dbReference type="OrthoDB" id="3821358at2"/>